<evidence type="ECO:0000313" key="3">
    <source>
        <dbReference type="Proteomes" id="UP001591681"/>
    </source>
</evidence>
<comment type="caution">
    <text evidence="2">The sequence shown here is derived from an EMBL/GenBank/DDBJ whole genome shotgun (WGS) entry which is preliminary data.</text>
</comment>
<gene>
    <name evidence="2" type="ORF">ACEWY4_019101</name>
</gene>
<protein>
    <submittedName>
        <fullName evidence="2">Uncharacterized protein</fullName>
    </submittedName>
</protein>
<reference evidence="2 3" key="1">
    <citation type="submission" date="2024-09" db="EMBL/GenBank/DDBJ databases">
        <title>A chromosome-level genome assembly of Gray's grenadier anchovy, Coilia grayii.</title>
        <authorList>
            <person name="Fu Z."/>
        </authorList>
    </citation>
    <scope>NUCLEOTIDE SEQUENCE [LARGE SCALE GENOMIC DNA]</scope>
    <source>
        <strain evidence="2">G4</strain>
        <tissue evidence="2">Muscle</tissue>
    </source>
</reference>
<sequence length="342" mass="38341">MNQWDEEKKNLCGQMCLGPRGCKLREDHMGPGRGVIGPGLSDLPELLWLLCLRLAGLPAALFQSLIRQYSASLVLPHWCSLALPHWCSLALPHWCSLALSHWCSLALPHWCSLALPHWCSLALPHWCSLALPHWCSLALPHWCSLALPHWCSLALPHWCSLALPHCDWCSLALPHWCSLALPHWCSLALPHWCSLALPHWCSLALPHWCSLALPHWVPPLLGLQHTHWPPQKLCFLDPYANFYLINYSSKPQASPSASHTFETPLGGWQIAESVYDGIYEKCLHSTAPPNSPKPHLYKHHYLPVSVSTPPPDYPLPEPDAEGQARAKTHSTHVLPVSNIDTH</sequence>
<proteinExistence type="predicted"/>
<evidence type="ECO:0000256" key="1">
    <source>
        <dbReference type="SAM" id="MobiDB-lite"/>
    </source>
</evidence>
<dbReference type="PANTHER" id="PTHR21698:SF4">
    <property type="entry name" value="PROTEIN (PUTATIVE)-RELATED"/>
    <property type="match status" value="1"/>
</dbReference>
<feature type="compositionally biased region" description="Pro residues" evidence="1">
    <location>
        <begin position="308"/>
        <end position="317"/>
    </location>
</feature>
<evidence type="ECO:0000313" key="2">
    <source>
        <dbReference type="EMBL" id="KAL2085781.1"/>
    </source>
</evidence>
<organism evidence="2 3">
    <name type="scientific">Coilia grayii</name>
    <name type="common">Gray's grenadier anchovy</name>
    <dbReference type="NCBI Taxonomy" id="363190"/>
    <lineage>
        <taxon>Eukaryota</taxon>
        <taxon>Metazoa</taxon>
        <taxon>Chordata</taxon>
        <taxon>Craniata</taxon>
        <taxon>Vertebrata</taxon>
        <taxon>Euteleostomi</taxon>
        <taxon>Actinopterygii</taxon>
        <taxon>Neopterygii</taxon>
        <taxon>Teleostei</taxon>
        <taxon>Clupei</taxon>
        <taxon>Clupeiformes</taxon>
        <taxon>Clupeoidei</taxon>
        <taxon>Engraulidae</taxon>
        <taxon>Coilinae</taxon>
        <taxon>Coilia</taxon>
    </lineage>
</organism>
<dbReference type="EMBL" id="JBHFQA010000016">
    <property type="protein sequence ID" value="KAL2085781.1"/>
    <property type="molecule type" value="Genomic_DNA"/>
</dbReference>
<feature type="region of interest" description="Disordered" evidence="1">
    <location>
        <begin position="308"/>
        <end position="342"/>
    </location>
</feature>
<dbReference type="AlphaFoldDB" id="A0ABD1JF47"/>
<dbReference type="PANTHER" id="PTHR21698">
    <property type="entry name" value="PROTEIN (PUTATIVE)-RELATED"/>
    <property type="match status" value="1"/>
</dbReference>
<keyword evidence="3" id="KW-1185">Reference proteome</keyword>
<name>A0ABD1JF47_9TELE</name>
<dbReference type="Proteomes" id="UP001591681">
    <property type="component" value="Unassembled WGS sequence"/>
</dbReference>
<accession>A0ABD1JF47</accession>